<dbReference type="SUPFAM" id="SSF103473">
    <property type="entry name" value="MFS general substrate transporter"/>
    <property type="match status" value="1"/>
</dbReference>
<dbReference type="STRING" id="640635.SAMN04489806_0120"/>
<dbReference type="PROSITE" id="PS00217">
    <property type="entry name" value="SUGAR_TRANSPORT_2"/>
    <property type="match status" value="1"/>
</dbReference>
<dbReference type="InterPro" id="IPR036259">
    <property type="entry name" value="MFS_trans_sf"/>
</dbReference>
<dbReference type="Proteomes" id="UP000199183">
    <property type="component" value="Unassembled WGS sequence"/>
</dbReference>
<dbReference type="CDD" id="cd17369">
    <property type="entry name" value="MFS_ShiA_like"/>
    <property type="match status" value="1"/>
</dbReference>
<feature type="transmembrane region" description="Helical" evidence="7">
    <location>
        <begin position="262"/>
        <end position="280"/>
    </location>
</feature>
<gene>
    <name evidence="9" type="ORF">SAMN04489806_0120</name>
</gene>
<dbReference type="PANTHER" id="PTHR43045">
    <property type="entry name" value="SHIKIMATE TRANSPORTER"/>
    <property type="match status" value="1"/>
</dbReference>
<keyword evidence="6 7" id="KW-0472">Membrane</keyword>
<name>A0A1H4IPZ9_9MICO</name>
<evidence type="ECO:0000313" key="9">
    <source>
        <dbReference type="EMBL" id="SEB35955.1"/>
    </source>
</evidence>
<feature type="domain" description="Major facilitator superfamily (MFS) profile" evidence="8">
    <location>
        <begin position="24"/>
        <end position="434"/>
    </location>
</feature>
<evidence type="ECO:0000313" key="10">
    <source>
        <dbReference type="Proteomes" id="UP000199183"/>
    </source>
</evidence>
<sequence length="471" mass="50574">MALENSRDDRRSSDPEYAANLRRATLASSVGSALEYYDFALYGLASALIFGELFFPALGAGAGTAAGFATYAVGFFARPFGGVIFGTIGDKLGRKGVLIATIGLMGASTTLIGVLPTGEQIGIWAPILLVVLRILQGLGAGAEQAGATVLMAEYAPVRRRGYFSALPFVGIMIGTIIASIVFFFLGLVDRQIVHDWLWRLPFLASILLIAIAIFIRLRLRESPAFINLEKNEQVARNPLAVSFTKSWRTIVRGIGLRMAENGGSAIYQTLAVSYVTKIVAAEEWEGPLAIAIGAAIGVFVIPIAGALSDRFGRMRVYRIGSIIQLVLAIPAWWLMSLGSMWLIIPVLAITYGVGVNVMLGAQCAALPELFGNRARYIGVAITREFSAVIAGGIAPLIGALLLVAFSNSWWPLAGYVVVLSGITLWATIVTPETRARDLDLVTDAIDDSYDDLSSRPLPTVSRRQFKAQNRA</sequence>
<dbReference type="OrthoDB" id="8953821at2"/>
<keyword evidence="10" id="KW-1185">Reference proteome</keyword>
<feature type="transmembrane region" description="Helical" evidence="7">
    <location>
        <begin position="65"/>
        <end position="85"/>
    </location>
</feature>
<feature type="transmembrane region" description="Helical" evidence="7">
    <location>
        <begin position="385"/>
        <end position="406"/>
    </location>
</feature>
<dbReference type="Gene3D" id="1.20.1250.20">
    <property type="entry name" value="MFS general substrate transporter like domains"/>
    <property type="match status" value="2"/>
</dbReference>
<feature type="transmembrane region" description="Helical" evidence="7">
    <location>
        <begin position="412"/>
        <end position="430"/>
    </location>
</feature>
<comment type="subcellular location">
    <subcellularLocation>
        <location evidence="1">Cell membrane</location>
        <topology evidence="1">Multi-pass membrane protein</topology>
    </subcellularLocation>
</comment>
<dbReference type="InterPro" id="IPR005829">
    <property type="entry name" value="Sugar_transporter_CS"/>
</dbReference>
<accession>A0A1H4IPZ9</accession>
<feature type="transmembrane region" description="Helical" evidence="7">
    <location>
        <begin position="162"/>
        <end position="184"/>
    </location>
</feature>
<dbReference type="GO" id="GO:0005886">
    <property type="term" value="C:plasma membrane"/>
    <property type="evidence" value="ECO:0007669"/>
    <property type="project" value="UniProtKB-SubCell"/>
</dbReference>
<keyword evidence="2" id="KW-0813">Transport</keyword>
<dbReference type="PANTHER" id="PTHR43045:SF4">
    <property type="entry name" value="TRANSPORTER YDFJ-RELATED"/>
    <property type="match status" value="1"/>
</dbReference>
<feature type="transmembrane region" description="Helical" evidence="7">
    <location>
        <begin position="316"/>
        <end position="335"/>
    </location>
</feature>
<dbReference type="InterPro" id="IPR005828">
    <property type="entry name" value="MFS_sugar_transport-like"/>
</dbReference>
<keyword evidence="4 7" id="KW-0812">Transmembrane</keyword>
<dbReference type="InterPro" id="IPR020846">
    <property type="entry name" value="MFS_dom"/>
</dbReference>
<feature type="transmembrane region" description="Helical" evidence="7">
    <location>
        <begin position="121"/>
        <end position="141"/>
    </location>
</feature>
<dbReference type="AlphaFoldDB" id="A0A1H4IPZ9"/>
<evidence type="ECO:0000256" key="1">
    <source>
        <dbReference type="ARBA" id="ARBA00004651"/>
    </source>
</evidence>
<reference evidence="9 10" key="1">
    <citation type="submission" date="2016-10" db="EMBL/GenBank/DDBJ databases">
        <authorList>
            <person name="de Groot N.N."/>
        </authorList>
    </citation>
    <scope>NUCLEOTIDE SEQUENCE [LARGE SCALE GENOMIC DNA]</scope>
    <source>
        <strain evidence="9 10">DSM 21799</strain>
    </source>
</reference>
<keyword evidence="3" id="KW-1003">Cell membrane</keyword>
<feature type="transmembrane region" description="Helical" evidence="7">
    <location>
        <begin position="286"/>
        <end position="304"/>
    </location>
</feature>
<evidence type="ECO:0000256" key="4">
    <source>
        <dbReference type="ARBA" id="ARBA00022692"/>
    </source>
</evidence>
<evidence type="ECO:0000256" key="5">
    <source>
        <dbReference type="ARBA" id="ARBA00022989"/>
    </source>
</evidence>
<feature type="transmembrane region" description="Helical" evidence="7">
    <location>
        <begin position="196"/>
        <end position="215"/>
    </location>
</feature>
<evidence type="ECO:0000256" key="6">
    <source>
        <dbReference type="ARBA" id="ARBA00023136"/>
    </source>
</evidence>
<feature type="transmembrane region" description="Helical" evidence="7">
    <location>
        <begin position="97"/>
        <end position="115"/>
    </location>
</feature>
<keyword evidence="5 7" id="KW-1133">Transmembrane helix</keyword>
<feature type="transmembrane region" description="Helical" evidence="7">
    <location>
        <begin position="39"/>
        <end position="59"/>
    </location>
</feature>
<dbReference type="Pfam" id="PF00083">
    <property type="entry name" value="Sugar_tr"/>
    <property type="match status" value="1"/>
</dbReference>
<evidence type="ECO:0000259" key="8">
    <source>
        <dbReference type="PROSITE" id="PS50850"/>
    </source>
</evidence>
<evidence type="ECO:0000256" key="2">
    <source>
        <dbReference type="ARBA" id="ARBA00022448"/>
    </source>
</evidence>
<protein>
    <submittedName>
        <fullName evidence="9">MFS transporter, MHS family, metabolite:H+ symporter</fullName>
    </submittedName>
</protein>
<dbReference type="EMBL" id="FNRY01000001">
    <property type="protein sequence ID" value="SEB35955.1"/>
    <property type="molecule type" value="Genomic_DNA"/>
</dbReference>
<organism evidence="9 10">
    <name type="scientific">Paramicrobacterium humi</name>
    <dbReference type="NCBI Taxonomy" id="640635"/>
    <lineage>
        <taxon>Bacteria</taxon>
        <taxon>Bacillati</taxon>
        <taxon>Actinomycetota</taxon>
        <taxon>Actinomycetes</taxon>
        <taxon>Micrococcales</taxon>
        <taxon>Microbacteriaceae</taxon>
        <taxon>Paramicrobacterium</taxon>
    </lineage>
</organism>
<proteinExistence type="predicted"/>
<dbReference type="PROSITE" id="PS50850">
    <property type="entry name" value="MFS"/>
    <property type="match status" value="1"/>
</dbReference>
<dbReference type="RefSeq" id="WP_091178822.1">
    <property type="nucleotide sequence ID" value="NZ_FNRY01000001.1"/>
</dbReference>
<evidence type="ECO:0000256" key="7">
    <source>
        <dbReference type="SAM" id="Phobius"/>
    </source>
</evidence>
<dbReference type="GO" id="GO:0022857">
    <property type="term" value="F:transmembrane transporter activity"/>
    <property type="evidence" value="ECO:0007669"/>
    <property type="project" value="InterPro"/>
</dbReference>
<evidence type="ECO:0000256" key="3">
    <source>
        <dbReference type="ARBA" id="ARBA00022475"/>
    </source>
</evidence>
<feature type="transmembrane region" description="Helical" evidence="7">
    <location>
        <begin position="341"/>
        <end position="364"/>
    </location>
</feature>